<dbReference type="EMBL" id="MOMC01000066">
    <property type="protein sequence ID" value="ONH24882.1"/>
    <property type="molecule type" value="Genomic_DNA"/>
</dbReference>
<comment type="caution">
    <text evidence="1">The sequence shown here is derived from an EMBL/GenBank/DDBJ whole genome shotgun (WGS) entry which is preliminary data.</text>
</comment>
<sequence>MYELTVRSGATARDVMTLVDAMPPAVYLRYRAGSPSATDVVLVFRENPAGPEAPLRQPAGWAPSTDGIPDRGLTPHQMAMYDLITAAPDVATGTRILDLVTHAHPAAVVALGQMLHAARHGRCTCHE</sequence>
<evidence type="ECO:0000313" key="1">
    <source>
        <dbReference type="EMBL" id="ONH24882.1"/>
    </source>
</evidence>
<protein>
    <submittedName>
        <fullName evidence="1">Uncharacterized protein</fullName>
    </submittedName>
</protein>
<gene>
    <name evidence="1" type="ORF">BL253_28830</name>
</gene>
<organism evidence="1 2">
    <name type="scientific">Pseudofrankia asymbiotica</name>
    <dbReference type="NCBI Taxonomy" id="1834516"/>
    <lineage>
        <taxon>Bacteria</taxon>
        <taxon>Bacillati</taxon>
        <taxon>Actinomycetota</taxon>
        <taxon>Actinomycetes</taxon>
        <taxon>Frankiales</taxon>
        <taxon>Frankiaceae</taxon>
        <taxon>Pseudofrankia</taxon>
    </lineage>
</organism>
<name>A0A1V2I5G0_9ACTN</name>
<reference evidence="2" key="1">
    <citation type="submission" date="2016-10" db="EMBL/GenBank/DDBJ databases">
        <title>Frankia sp. NRRL B-16386 Genome sequencing.</title>
        <authorList>
            <person name="Ghodhbane-Gtari F."/>
            <person name="Swanson E."/>
            <person name="Gueddou A."/>
            <person name="Hezbri K."/>
            <person name="Ktari K."/>
            <person name="Nouioui I."/>
            <person name="Morris K."/>
            <person name="Simpson S."/>
            <person name="Abebe-Akele F."/>
            <person name="Thomas K."/>
            <person name="Gtari M."/>
            <person name="Tisa L.S."/>
        </authorList>
    </citation>
    <scope>NUCLEOTIDE SEQUENCE [LARGE SCALE GENOMIC DNA]</scope>
    <source>
        <strain evidence="2">NRRL B-16386</strain>
    </source>
</reference>
<dbReference type="Proteomes" id="UP000188929">
    <property type="component" value="Unassembled WGS sequence"/>
</dbReference>
<proteinExistence type="predicted"/>
<accession>A0A1V2I5G0</accession>
<keyword evidence="2" id="KW-1185">Reference proteome</keyword>
<evidence type="ECO:0000313" key="2">
    <source>
        <dbReference type="Proteomes" id="UP000188929"/>
    </source>
</evidence>
<dbReference type="AlphaFoldDB" id="A0A1V2I5G0"/>